<name>A0A3M8DG69_9BACL</name>
<feature type="domain" description="Heme-binding protein Shr-like Hb-interacting" evidence="1">
    <location>
        <begin position="2"/>
        <end position="82"/>
    </location>
</feature>
<comment type="caution">
    <text evidence="2">The sequence shown here is derived from an EMBL/GenBank/DDBJ whole genome shotgun (WGS) entry which is preliminary data.</text>
</comment>
<organism evidence="2 3">
    <name type="scientific">Brevibacillus nitrificans</name>
    <dbReference type="NCBI Taxonomy" id="651560"/>
    <lineage>
        <taxon>Bacteria</taxon>
        <taxon>Bacillati</taxon>
        <taxon>Bacillota</taxon>
        <taxon>Bacilli</taxon>
        <taxon>Bacillales</taxon>
        <taxon>Paenibacillaceae</taxon>
        <taxon>Brevibacillus</taxon>
    </lineage>
</organism>
<accession>A0A3M8DG69</accession>
<dbReference type="Gene3D" id="2.60.40.1120">
    <property type="entry name" value="Carboxypeptidase-like, regulatory domain"/>
    <property type="match status" value="1"/>
</dbReference>
<dbReference type="Pfam" id="PF07550">
    <property type="entry name" value="Shr-like_HID"/>
    <property type="match status" value="1"/>
</dbReference>
<dbReference type="AlphaFoldDB" id="A0A3M8DG69"/>
<dbReference type="EMBL" id="RHHU01000005">
    <property type="protein sequence ID" value="RNB86531.1"/>
    <property type="molecule type" value="Genomic_DNA"/>
</dbReference>
<sequence>MTPDTTDNNVDNDLTISFDEDAVWNSKVTAIRVGDTVLDDGQYTITNGQLTIKEGVIQTPGNYTITVEATGYQDASVVQTVNVGEFSTVQSTAVLSPDPEDWVYLPDTNELKLTAKDQYGNTIQGYLFKAKVKIVNQENSDVIMDVDGTSYTCPANQTMVFPVVNLASATDEDGDVTVHFAVQPGQYSYRLDIFLNDGETMFW</sequence>
<dbReference type="RefSeq" id="WP_122923508.1">
    <property type="nucleotide sequence ID" value="NZ_RHHU01000005.1"/>
</dbReference>
<evidence type="ECO:0000313" key="2">
    <source>
        <dbReference type="EMBL" id="RNB86531.1"/>
    </source>
</evidence>
<dbReference type="InterPro" id="IPR011432">
    <property type="entry name" value="Shr-like_HID"/>
</dbReference>
<keyword evidence="3" id="KW-1185">Reference proteome</keyword>
<evidence type="ECO:0000259" key="1">
    <source>
        <dbReference type="Pfam" id="PF07550"/>
    </source>
</evidence>
<protein>
    <submittedName>
        <fullName evidence="2">DUF1533 domain-containing protein</fullName>
    </submittedName>
</protein>
<evidence type="ECO:0000313" key="3">
    <source>
        <dbReference type="Proteomes" id="UP000269573"/>
    </source>
</evidence>
<proteinExistence type="predicted"/>
<reference evidence="2 3" key="1">
    <citation type="submission" date="2018-10" db="EMBL/GenBank/DDBJ databases">
        <title>Phylogenomics of Brevibacillus.</title>
        <authorList>
            <person name="Dunlap C."/>
        </authorList>
    </citation>
    <scope>NUCLEOTIDE SEQUENCE [LARGE SCALE GENOMIC DNA]</scope>
    <source>
        <strain evidence="2 3">JCM 15774</strain>
    </source>
</reference>
<dbReference type="Proteomes" id="UP000269573">
    <property type="component" value="Unassembled WGS sequence"/>
</dbReference>
<gene>
    <name evidence="2" type="ORF">EDM59_10105</name>
</gene>